<organism evidence="7 8">
    <name type="scientific">Gnomoniopsis smithogilvyi</name>
    <dbReference type="NCBI Taxonomy" id="1191159"/>
    <lineage>
        <taxon>Eukaryota</taxon>
        <taxon>Fungi</taxon>
        <taxon>Dikarya</taxon>
        <taxon>Ascomycota</taxon>
        <taxon>Pezizomycotina</taxon>
        <taxon>Sordariomycetes</taxon>
        <taxon>Sordariomycetidae</taxon>
        <taxon>Diaporthales</taxon>
        <taxon>Gnomoniaceae</taxon>
        <taxon>Gnomoniopsis</taxon>
    </lineage>
</organism>
<name>A0A9W9D2C8_9PEZI</name>
<dbReference type="InterPro" id="IPR027521">
    <property type="entry name" value="Usb1"/>
</dbReference>
<dbReference type="OrthoDB" id="49151at2759"/>
<comment type="similarity">
    <text evidence="5">Belongs to the 2H phosphoesterase superfamily. USB1 family.</text>
</comment>
<sequence length="369" mass="39693">MGLVDYSSSDDDSHTSPDEHTQPPAKKPRTSAPNPNIPSPSPSLTTSTSVSTSTSLPPLPSSFHNLYATTVRPFTADLPSLHQGRKRLIPHVEGNWPSHIYVEWHPAPAHHEALSSLIRSLQTELKSLLLSAGAGKEEGEGNQQLTSFLTSDLGAPLPLHISLSRPFVLRTEQKDAFRDTLARRISSLGVVPFELCIPQGGLAWFRSAEASRSFLVLRVRAAYVQLGAAKERVNPQLATLLAACNEVVAAQGQPRLYAHSSGGMGVGEEEEEEEDLDGGGVRPVDDAGEGVDGAFHVSIAWSFAEPTDEIRARTAAVFAREEEVREGAMENMRILVDGVKVKIGNVVSDVPLTEKGGKRSGGNRALFGF</sequence>
<dbReference type="HAMAP" id="MF_03040">
    <property type="entry name" value="USB1"/>
    <property type="match status" value="1"/>
</dbReference>
<keyword evidence="7" id="KW-0269">Exonuclease</keyword>
<comment type="function">
    <text evidence="5">Phosphodiesterase responsible for the U6 snRNA 3' end processing. Acts as an exoribonuclease (RNase) responsible for trimming the poly(U) tract of the last nucleotides in the pre-U6 snRNA molecule, leading to the formation of mature U6 snRNA.</text>
</comment>
<proteinExistence type="inferred from homology"/>
<dbReference type="PANTHER" id="PTHR13522:SF3">
    <property type="entry name" value="U6 SNRNA PHOSPHODIESTERASE 1"/>
    <property type="match status" value="1"/>
</dbReference>
<evidence type="ECO:0000256" key="3">
    <source>
        <dbReference type="ARBA" id="ARBA00023239"/>
    </source>
</evidence>
<keyword evidence="8" id="KW-1185">Reference proteome</keyword>
<feature type="compositionally biased region" description="Basic and acidic residues" evidence="6">
    <location>
        <begin position="11"/>
        <end position="21"/>
    </location>
</feature>
<evidence type="ECO:0000313" key="7">
    <source>
        <dbReference type="EMBL" id="KAJ4397369.1"/>
    </source>
</evidence>
<evidence type="ECO:0000256" key="2">
    <source>
        <dbReference type="ARBA" id="ARBA00022801"/>
    </source>
</evidence>
<comment type="subcellular location">
    <subcellularLocation>
        <location evidence="5">Nucleus</location>
    </subcellularLocation>
</comment>
<evidence type="ECO:0000256" key="4">
    <source>
        <dbReference type="ARBA" id="ARBA00023242"/>
    </source>
</evidence>
<dbReference type="Proteomes" id="UP001140453">
    <property type="component" value="Unassembled WGS sequence"/>
</dbReference>
<dbReference type="EMBL" id="JAPEVB010000001">
    <property type="protein sequence ID" value="KAJ4397369.1"/>
    <property type="molecule type" value="Genomic_DNA"/>
</dbReference>
<comment type="caution">
    <text evidence="7">The sequence shown here is derived from an EMBL/GenBank/DDBJ whole genome shotgun (WGS) entry which is preliminary data.</text>
</comment>
<reference evidence="7" key="1">
    <citation type="submission" date="2022-10" db="EMBL/GenBank/DDBJ databases">
        <title>Tapping the CABI collections for fungal endophytes: first genome assemblies for Collariella, Neodidymelliopsis, Ascochyta clinopodiicola, Didymella pomorum, Didymosphaeria variabile, Neocosmospora piperis and Neocucurbitaria cava.</title>
        <authorList>
            <person name="Hill R."/>
        </authorList>
    </citation>
    <scope>NUCLEOTIDE SEQUENCE</scope>
    <source>
        <strain evidence="7">IMI 355082</strain>
    </source>
</reference>
<dbReference type="Pfam" id="PF09749">
    <property type="entry name" value="HVSL"/>
    <property type="match status" value="1"/>
</dbReference>
<feature type="region of interest" description="Disordered" evidence="6">
    <location>
        <begin position="1"/>
        <end position="59"/>
    </location>
</feature>
<feature type="compositionally biased region" description="Low complexity" evidence="6">
    <location>
        <begin position="42"/>
        <end position="56"/>
    </location>
</feature>
<evidence type="ECO:0000256" key="5">
    <source>
        <dbReference type="HAMAP-Rule" id="MF_03040"/>
    </source>
</evidence>
<evidence type="ECO:0000256" key="1">
    <source>
        <dbReference type="ARBA" id="ARBA00022722"/>
    </source>
</evidence>
<feature type="active site" description="Proton donor/acceptor" evidence="5">
    <location>
        <position position="160"/>
    </location>
</feature>
<gene>
    <name evidence="5 7" type="primary">USB1</name>
    <name evidence="7" type="ORF">N0V93_001594</name>
</gene>
<dbReference type="GO" id="GO:0034477">
    <property type="term" value="P:U6 snRNA 3'-end processing"/>
    <property type="evidence" value="ECO:0007669"/>
    <property type="project" value="UniProtKB-UniRule"/>
</dbReference>
<keyword evidence="2 5" id="KW-0378">Hydrolase</keyword>
<dbReference type="AlphaFoldDB" id="A0A9W9D2C8"/>
<dbReference type="GO" id="GO:0005634">
    <property type="term" value="C:nucleus"/>
    <property type="evidence" value="ECO:0007669"/>
    <property type="project" value="UniProtKB-SubCell"/>
</dbReference>
<dbReference type="PANTHER" id="PTHR13522">
    <property type="entry name" value="U6 SNRNA PHOSPHODIESTERASE 1"/>
    <property type="match status" value="1"/>
</dbReference>
<keyword evidence="4 5" id="KW-0539">Nucleus</keyword>
<dbReference type="GO" id="GO:0016829">
    <property type="term" value="F:lyase activity"/>
    <property type="evidence" value="ECO:0007669"/>
    <property type="project" value="UniProtKB-KW"/>
</dbReference>
<feature type="active site" description="Proton donor/acceptor" evidence="5">
    <location>
        <position position="296"/>
    </location>
</feature>
<evidence type="ECO:0000256" key="6">
    <source>
        <dbReference type="SAM" id="MobiDB-lite"/>
    </source>
</evidence>
<dbReference type="EC" id="3.1.4.-" evidence="5"/>
<evidence type="ECO:0000313" key="8">
    <source>
        <dbReference type="Proteomes" id="UP001140453"/>
    </source>
</evidence>
<keyword evidence="1 5" id="KW-0540">Nuclease</keyword>
<accession>A0A9W9D2C8</accession>
<protein>
    <recommendedName>
        <fullName evidence="5">U6 snRNA phosphodiesterase</fullName>
        <ecNumber evidence="5">3.1.4.-</ecNumber>
    </recommendedName>
</protein>
<feature type="compositionally biased region" description="Acidic residues" evidence="6">
    <location>
        <begin position="267"/>
        <end position="277"/>
    </location>
</feature>
<dbReference type="GO" id="GO:1990838">
    <property type="term" value="F:poly(U)-specific exoribonuclease activity, producing 3' uridine cyclic phosphate ends"/>
    <property type="evidence" value="ECO:0007669"/>
    <property type="project" value="UniProtKB-UniRule"/>
</dbReference>
<keyword evidence="3" id="KW-0456">Lyase</keyword>
<feature type="region of interest" description="Disordered" evidence="6">
    <location>
        <begin position="259"/>
        <end position="279"/>
    </location>
</feature>
<dbReference type="Gene3D" id="3.90.1140.10">
    <property type="entry name" value="Cyclic phosphodiesterase"/>
    <property type="match status" value="1"/>
</dbReference>